<comment type="function">
    <text evidence="1">Putative odorant or sperm cell receptor.</text>
</comment>
<sequence>MDKENHSVVTEFIFMGITQDSQLQTIFFVVFLLVYLINVVGNVGMIILIITDSQLHTPMYFFLCNLSFVDLGYSSAIAPRMLADFLTEHKVISFSSCATQFAFFVGFVDAECYVLAAMAYDRFVAICRPLHYSTLMSKRVCLALMLGSYLAGLVSLVAHTSLTFSLSYCGSNIINHFFCEIPPLLALSCSDTYISEILLFSLCGFIEFSTILIIFISYAFILIAIIRMRSTEGRLKAFSTCGSHLTGVTLFYGTVMFMYLRPTSSYSLDQDKWASVFYTIIIPMLNPLIYSLRNKDVKAAFKKLIGKKCQELPVTVLSETAAPNDQIMSYINPKNKSCRLRLYCLLCVLSFP</sequence>
<dbReference type="PRINTS" id="PR00237">
    <property type="entry name" value="GPCRRHODOPSN"/>
</dbReference>
<keyword evidence="3 9" id="KW-0812">Transmembrane</keyword>
<dbReference type="InParanoid" id="M3XM80"/>
<keyword evidence="8 9" id="KW-0807">Transducer</keyword>
<feature type="transmembrane region" description="Helical" evidence="10">
    <location>
        <begin position="197"/>
        <end position="225"/>
    </location>
</feature>
<evidence type="ECO:0000256" key="6">
    <source>
        <dbReference type="ARBA" id="ARBA00023136"/>
    </source>
</evidence>
<dbReference type="GO" id="GO:0004930">
    <property type="term" value="F:G protein-coupled receptor activity"/>
    <property type="evidence" value="ECO:0007669"/>
    <property type="project" value="UniProtKB-KW"/>
</dbReference>
<dbReference type="GO" id="GO:0005886">
    <property type="term" value="C:plasma membrane"/>
    <property type="evidence" value="ECO:0007669"/>
    <property type="project" value="UniProtKB-SubCell"/>
</dbReference>
<comment type="subcellular location">
    <subcellularLocation>
        <location evidence="10">Cell membrane</location>
        <topology evidence="10">Multi-pass membrane protein</topology>
    </subcellularLocation>
    <subcellularLocation>
        <location evidence="2">Membrane</location>
        <topology evidence="2">Multi-pass membrane protein</topology>
    </subcellularLocation>
</comment>
<evidence type="ECO:0000256" key="5">
    <source>
        <dbReference type="ARBA" id="ARBA00023040"/>
    </source>
</evidence>
<feature type="transmembrane region" description="Helical" evidence="10">
    <location>
        <begin position="60"/>
        <end position="78"/>
    </location>
</feature>
<keyword evidence="10" id="KW-0552">Olfaction</keyword>
<dbReference type="Gene3D" id="1.20.1070.10">
    <property type="entry name" value="Rhodopsin 7-helix transmembrane proteins"/>
    <property type="match status" value="1"/>
</dbReference>
<dbReference type="eggNOG" id="ENOG502SHXT">
    <property type="taxonomic scope" value="Eukaryota"/>
</dbReference>
<dbReference type="InterPro" id="IPR000276">
    <property type="entry name" value="GPCR_Rhodpsn"/>
</dbReference>
<evidence type="ECO:0000256" key="8">
    <source>
        <dbReference type="ARBA" id="ARBA00023224"/>
    </source>
</evidence>
<feature type="transmembrane region" description="Helical" evidence="10">
    <location>
        <begin position="98"/>
        <end position="120"/>
    </location>
</feature>
<evidence type="ECO:0000313" key="12">
    <source>
        <dbReference type="Ensembl" id="ENSMPUP00000000180.1"/>
    </source>
</evidence>
<feature type="transmembrane region" description="Helical" evidence="10">
    <location>
        <begin position="237"/>
        <end position="260"/>
    </location>
</feature>
<dbReference type="EMBL" id="AEYP01091569">
    <property type="status" value="NOT_ANNOTATED_CDS"/>
    <property type="molecule type" value="Genomic_DNA"/>
</dbReference>
<accession>M3XM80</accession>
<evidence type="ECO:0000256" key="1">
    <source>
        <dbReference type="ARBA" id="ARBA00003929"/>
    </source>
</evidence>
<dbReference type="SUPFAM" id="SSF81321">
    <property type="entry name" value="Family A G protein-coupled receptor-like"/>
    <property type="match status" value="1"/>
</dbReference>
<evidence type="ECO:0000256" key="4">
    <source>
        <dbReference type="ARBA" id="ARBA00022989"/>
    </source>
</evidence>
<feature type="domain" description="G-protein coupled receptors family 1 profile" evidence="11">
    <location>
        <begin position="41"/>
        <end position="290"/>
    </location>
</feature>
<comment type="similarity">
    <text evidence="9">Belongs to the G-protein coupled receptor 1 family.</text>
</comment>
<dbReference type="PROSITE" id="PS00237">
    <property type="entry name" value="G_PROTEIN_RECEP_F1_1"/>
    <property type="match status" value="1"/>
</dbReference>
<dbReference type="OMA" id="FLTNHKV"/>
<dbReference type="InterPro" id="IPR017452">
    <property type="entry name" value="GPCR_Rhodpsn_7TM"/>
</dbReference>
<evidence type="ECO:0000259" key="11">
    <source>
        <dbReference type="PROSITE" id="PS50262"/>
    </source>
</evidence>
<dbReference type="GO" id="GO:0005507">
    <property type="term" value="F:copper ion binding"/>
    <property type="evidence" value="ECO:0007669"/>
    <property type="project" value="Ensembl"/>
</dbReference>
<gene>
    <name evidence="12" type="primary">OR5AR1</name>
</gene>
<protein>
    <recommendedName>
        <fullName evidence="10">Olfactory receptor</fullName>
    </recommendedName>
</protein>
<evidence type="ECO:0000256" key="9">
    <source>
        <dbReference type="RuleBase" id="RU000688"/>
    </source>
</evidence>
<dbReference type="GO" id="GO:0004984">
    <property type="term" value="F:olfactory receptor activity"/>
    <property type="evidence" value="ECO:0007669"/>
    <property type="project" value="Ensembl"/>
</dbReference>
<dbReference type="GO" id="GO:0005549">
    <property type="term" value="F:odorant binding"/>
    <property type="evidence" value="ECO:0007669"/>
    <property type="project" value="Ensembl"/>
</dbReference>
<dbReference type="HOGENOM" id="CLU_012526_1_0_1"/>
<dbReference type="STRING" id="9669.ENSMPUP00000000180"/>
<dbReference type="AlphaFoldDB" id="M3XM80"/>
<dbReference type="Ensembl" id="ENSMPUT00000000184.1">
    <property type="protein sequence ID" value="ENSMPUP00000000180.1"/>
    <property type="gene ID" value="ENSMPUG00000000183.1"/>
</dbReference>
<feature type="transmembrane region" description="Helical" evidence="10">
    <location>
        <begin position="25"/>
        <end position="48"/>
    </location>
</feature>
<evidence type="ECO:0000256" key="7">
    <source>
        <dbReference type="ARBA" id="ARBA00023170"/>
    </source>
</evidence>
<evidence type="ECO:0000256" key="2">
    <source>
        <dbReference type="ARBA" id="ARBA00004141"/>
    </source>
</evidence>
<organism evidence="12">
    <name type="scientific">Mustela putorius furo</name>
    <name type="common">European domestic ferret</name>
    <name type="synonym">Mustela furo</name>
    <dbReference type="NCBI Taxonomy" id="9669"/>
    <lineage>
        <taxon>Eukaryota</taxon>
        <taxon>Metazoa</taxon>
        <taxon>Chordata</taxon>
        <taxon>Craniata</taxon>
        <taxon>Vertebrata</taxon>
        <taxon>Euteleostomi</taxon>
        <taxon>Mammalia</taxon>
        <taxon>Eutheria</taxon>
        <taxon>Laurasiatheria</taxon>
        <taxon>Carnivora</taxon>
        <taxon>Caniformia</taxon>
        <taxon>Musteloidea</taxon>
        <taxon>Mustelidae</taxon>
        <taxon>Mustelinae</taxon>
        <taxon>Mustela</taxon>
    </lineage>
</organism>
<dbReference type="CDD" id="cd15944">
    <property type="entry name" value="7tmA_OR5AR1-like"/>
    <property type="match status" value="1"/>
</dbReference>
<keyword evidence="7 9" id="KW-0675">Receptor</keyword>
<keyword evidence="4 10" id="KW-1133">Transmembrane helix</keyword>
<proteinExistence type="inferred from homology"/>
<dbReference type="PANTHER" id="PTHR48018">
    <property type="entry name" value="OLFACTORY RECEPTOR"/>
    <property type="match status" value="1"/>
</dbReference>
<dbReference type="Pfam" id="PF13853">
    <property type="entry name" value="7tm_4"/>
    <property type="match status" value="1"/>
</dbReference>
<evidence type="ECO:0000256" key="10">
    <source>
        <dbReference type="RuleBase" id="RU363047"/>
    </source>
</evidence>
<feature type="transmembrane region" description="Helical" evidence="10">
    <location>
        <begin position="140"/>
        <end position="158"/>
    </location>
</feature>
<keyword evidence="10" id="KW-1003">Cell membrane</keyword>
<reference evidence="12" key="1">
    <citation type="submission" date="2024-06" db="UniProtKB">
        <authorList>
            <consortium name="Ensembl"/>
        </authorList>
    </citation>
    <scope>IDENTIFICATION</scope>
</reference>
<dbReference type="GeneTree" id="ENSGT01140000282552"/>
<dbReference type="FunFam" id="1.20.1070.10:FF:000003">
    <property type="entry name" value="Olfactory receptor"/>
    <property type="match status" value="1"/>
</dbReference>
<feature type="transmembrane region" description="Helical" evidence="10">
    <location>
        <begin position="272"/>
        <end position="292"/>
    </location>
</feature>
<keyword evidence="6 10" id="KW-0472">Membrane</keyword>
<keyword evidence="10" id="KW-0716">Sensory transduction</keyword>
<dbReference type="PRINTS" id="PR00245">
    <property type="entry name" value="OLFACTORYR"/>
</dbReference>
<evidence type="ECO:0000256" key="3">
    <source>
        <dbReference type="ARBA" id="ARBA00022692"/>
    </source>
</evidence>
<dbReference type="InterPro" id="IPR000725">
    <property type="entry name" value="Olfact_rcpt"/>
</dbReference>
<name>M3XM80_MUSPF</name>
<keyword evidence="5 9" id="KW-0297">G-protein coupled receptor</keyword>
<dbReference type="PROSITE" id="PS50262">
    <property type="entry name" value="G_PROTEIN_RECEP_F1_2"/>
    <property type="match status" value="1"/>
</dbReference>